<accession>A0A166MH62</accession>
<evidence type="ECO:0000313" key="2">
    <source>
        <dbReference type="Proteomes" id="UP000077266"/>
    </source>
</evidence>
<keyword evidence="2" id="KW-1185">Reference proteome</keyword>
<gene>
    <name evidence="1" type="ORF">EXIGLDRAFT_847848</name>
</gene>
<sequence>MRHGALSSPLVCVTNRTLICDILHFTLPTRWNTHNDGECGTGWRVYLASHRHLRASGSPALVHRLTSPPLFLLTIFFRSDRAKTYQSTCFLTVYNRAEFLS</sequence>
<dbReference type="EMBL" id="KV427200">
    <property type="protein sequence ID" value="KZV78026.1"/>
    <property type="molecule type" value="Genomic_DNA"/>
</dbReference>
<evidence type="ECO:0000313" key="1">
    <source>
        <dbReference type="EMBL" id="KZV78026.1"/>
    </source>
</evidence>
<name>A0A166MH62_EXIGL</name>
<protein>
    <submittedName>
        <fullName evidence="1">Uncharacterized protein</fullName>
    </submittedName>
</protein>
<dbReference type="InParanoid" id="A0A166MH62"/>
<dbReference type="AlphaFoldDB" id="A0A166MH62"/>
<organism evidence="1 2">
    <name type="scientific">Exidia glandulosa HHB12029</name>
    <dbReference type="NCBI Taxonomy" id="1314781"/>
    <lineage>
        <taxon>Eukaryota</taxon>
        <taxon>Fungi</taxon>
        <taxon>Dikarya</taxon>
        <taxon>Basidiomycota</taxon>
        <taxon>Agaricomycotina</taxon>
        <taxon>Agaricomycetes</taxon>
        <taxon>Auriculariales</taxon>
        <taxon>Exidiaceae</taxon>
        <taxon>Exidia</taxon>
    </lineage>
</organism>
<dbReference type="Proteomes" id="UP000077266">
    <property type="component" value="Unassembled WGS sequence"/>
</dbReference>
<proteinExistence type="predicted"/>
<reference evidence="1 2" key="1">
    <citation type="journal article" date="2016" name="Mol. Biol. Evol.">
        <title>Comparative Genomics of Early-Diverging Mushroom-Forming Fungi Provides Insights into the Origins of Lignocellulose Decay Capabilities.</title>
        <authorList>
            <person name="Nagy L.G."/>
            <person name="Riley R."/>
            <person name="Tritt A."/>
            <person name="Adam C."/>
            <person name="Daum C."/>
            <person name="Floudas D."/>
            <person name="Sun H."/>
            <person name="Yadav J.S."/>
            <person name="Pangilinan J."/>
            <person name="Larsson K.H."/>
            <person name="Matsuura K."/>
            <person name="Barry K."/>
            <person name="Labutti K."/>
            <person name="Kuo R."/>
            <person name="Ohm R.A."/>
            <person name="Bhattacharya S.S."/>
            <person name="Shirouzu T."/>
            <person name="Yoshinaga Y."/>
            <person name="Martin F.M."/>
            <person name="Grigoriev I.V."/>
            <person name="Hibbett D.S."/>
        </authorList>
    </citation>
    <scope>NUCLEOTIDE SEQUENCE [LARGE SCALE GENOMIC DNA]</scope>
    <source>
        <strain evidence="1 2">HHB12029</strain>
    </source>
</reference>